<dbReference type="PANTHER" id="PTHR34387:SF2">
    <property type="entry name" value="SLR1258 PROTEIN"/>
    <property type="match status" value="1"/>
</dbReference>
<evidence type="ECO:0000313" key="2">
    <source>
        <dbReference type="EMBL" id="GGZ92722.1"/>
    </source>
</evidence>
<name>A0A918RBD8_9SPHN</name>
<dbReference type="Gene3D" id="3.30.70.2970">
    <property type="entry name" value="Protein of unknown function (DUF541), domain 2"/>
    <property type="match status" value="1"/>
</dbReference>
<dbReference type="InterPro" id="IPR052022">
    <property type="entry name" value="26kDa_periplasmic_antigen"/>
</dbReference>
<organism evidence="2 3">
    <name type="scientific">Novosphingobium arvoryzae</name>
    <dbReference type="NCBI Taxonomy" id="1256514"/>
    <lineage>
        <taxon>Bacteria</taxon>
        <taxon>Pseudomonadati</taxon>
        <taxon>Pseudomonadota</taxon>
        <taxon>Alphaproteobacteria</taxon>
        <taxon>Sphingomonadales</taxon>
        <taxon>Sphingomonadaceae</taxon>
        <taxon>Novosphingobium</taxon>
    </lineage>
</organism>
<keyword evidence="1" id="KW-0472">Membrane</keyword>
<keyword evidence="3" id="KW-1185">Reference proteome</keyword>
<dbReference type="InterPro" id="IPR007497">
    <property type="entry name" value="SIMPL/DUF541"/>
</dbReference>
<proteinExistence type="predicted"/>
<keyword evidence="1" id="KW-0812">Transmembrane</keyword>
<dbReference type="Pfam" id="PF04402">
    <property type="entry name" value="SIMPL"/>
    <property type="match status" value="1"/>
</dbReference>
<feature type="transmembrane region" description="Helical" evidence="1">
    <location>
        <begin position="24"/>
        <end position="42"/>
    </location>
</feature>
<dbReference type="RefSeq" id="WP_189539367.1">
    <property type="nucleotide sequence ID" value="NZ_BMZD01000002.1"/>
</dbReference>
<gene>
    <name evidence="2" type="ORF">GCM10011617_10460</name>
</gene>
<reference evidence="2" key="2">
    <citation type="submission" date="2020-09" db="EMBL/GenBank/DDBJ databases">
        <authorList>
            <person name="Sun Q."/>
            <person name="Kim S."/>
        </authorList>
    </citation>
    <scope>NUCLEOTIDE SEQUENCE</scope>
    <source>
        <strain evidence="2">KCTC 32422</strain>
    </source>
</reference>
<dbReference type="AlphaFoldDB" id="A0A918RBD8"/>
<reference evidence="2" key="1">
    <citation type="journal article" date="2014" name="Int. J. Syst. Evol. Microbiol.">
        <title>Complete genome sequence of Corynebacterium casei LMG S-19264T (=DSM 44701T), isolated from a smear-ripened cheese.</title>
        <authorList>
            <consortium name="US DOE Joint Genome Institute (JGI-PGF)"/>
            <person name="Walter F."/>
            <person name="Albersmeier A."/>
            <person name="Kalinowski J."/>
            <person name="Ruckert C."/>
        </authorList>
    </citation>
    <scope>NUCLEOTIDE SEQUENCE</scope>
    <source>
        <strain evidence="2">KCTC 32422</strain>
    </source>
</reference>
<dbReference type="EMBL" id="BMZD01000002">
    <property type="protein sequence ID" value="GGZ92722.1"/>
    <property type="molecule type" value="Genomic_DNA"/>
</dbReference>
<evidence type="ECO:0000256" key="1">
    <source>
        <dbReference type="SAM" id="Phobius"/>
    </source>
</evidence>
<dbReference type="PANTHER" id="PTHR34387">
    <property type="entry name" value="SLR1258 PROTEIN"/>
    <property type="match status" value="1"/>
</dbReference>
<dbReference type="PIRSF" id="PIRSF029033">
    <property type="entry name" value="UCP029033"/>
    <property type="match status" value="1"/>
</dbReference>
<accession>A0A918RBD8</accession>
<comment type="caution">
    <text evidence="2">The sequence shown here is derived from an EMBL/GenBank/DDBJ whole genome shotgun (WGS) entry which is preliminary data.</text>
</comment>
<dbReference type="InterPro" id="IPR016907">
    <property type="entry name" value="UCP029033"/>
</dbReference>
<dbReference type="GO" id="GO:0006974">
    <property type="term" value="P:DNA damage response"/>
    <property type="evidence" value="ECO:0007669"/>
    <property type="project" value="TreeGrafter"/>
</dbReference>
<protein>
    <submittedName>
        <fullName evidence="2">SIMPL domain-containing protein</fullName>
    </submittedName>
</protein>
<dbReference type="Gene3D" id="3.30.110.170">
    <property type="entry name" value="Protein of unknown function (DUF541), domain 1"/>
    <property type="match status" value="1"/>
</dbReference>
<sequence>MPDSSLDTPAPATAFWQDGQTRRYLATAGVLAVGLIAGGYLLGNGLVRAKDADRAVTVRGLAERDVTADLATWTLSFSSTATDLATAQASADRDGAAIRAFFKQAGFPAADLQPTGVNVSQYTDNGVPRFTVRQRFALRTTDIQRAQAAAKRQFDLVRQGVVLEDGSGINYSFTRLNAIKPEMIAAATKDARASAEQFAKDSGTSVGSIRSATQGYFSVMDRDATSGDDSGGGSWGMADTPFKKVRVVTTVQFSLD</sequence>
<evidence type="ECO:0000313" key="3">
    <source>
        <dbReference type="Proteomes" id="UP000634139"/>
    </source>
</evidence>
<dbReference type="Proteomes" id="UP000634139">
    <property type="component" value="Unassembled WGS sequence"/>
</dbReference>
<keyword evidence="1" id="KW-1133">Transmembrane helix</keyword>